<evidence type="ECO:0000256" key="7">
    <source>
        <dbReference type="ARBA" id="ARBA00023053"/>
    </source>
</evidence>
<feature type="transmembrane region" description="Helical" evidence="11">
    <location>
        <begin position="206"/>
        <end position="227"/>
    </location>
</feature>
<evidence type="ECO:0000313" key="13">
    <source>
        <dbReference type="EMBL" id="ATY84033.1"/>
    </source>
</evidence>
<proteinExistence type="inferred from homology"/>
<keyword evidence="4" id="KW-0050">Antiport</keyword>
<feature type="domain" description="Cation/H+ exchanger transmembrane" evidence="12">
    <location>
        <begin position="22"/>
        <end position="411"/>
    </location>
</feature>
<name>A0A2K8N3H4_9BACL</name>
<feature type="transmembrane region" description="Helical" evidence="11">
    <location>
        <begin position="103"/>
        <end position="127"/>
    </location>
</feature>
<feature type="transmembrane region" description="Helical" evidence="11">
    <location>
        <begin position="322"/>
        <end position="344"/>
    </location>
</feature>
<dbReference type="PANTHER" id="PTHR43562:SF3">
    <property type="entry name" value="SODIUM ION_PROTON EXCHANGER (EUROFUNG)"/>
    <property type="match status" value="1"/>
</dbReference>
<evidence type="ECO:0000256" key="3">
    <source>
        <dbReference type="ARBA" id="ARBA00022448"/>
    </source>
</evidence>
<dbReference type="OrthoDB" id="9793589at2"/>
<evidence type="ECO:0000256" key="10">
    <source>
        <dbReference type="ARBA" id="ARBA00023201"/>
    </source>
</evidence>
<evidence type="ECO:0000256" key="1">
    <source>
        <dbReference type="ARBA" id="ARBA00004141"/>
    </source>
</evidence>
<evidence type="ECO:0000259" key="12">
    <source>
        <dbReference type="Pfam" id="PF00999"/>
    </source>
</evidence>
<dbReference type="GO" id="GO:0006814">
    <property type="term" value="P:sodium ion transport"/>
    <property type="evidence" value="ECO:0007669"/>
    <property type="project" value="UniProtKB-KW"/>
</dbReference>
<feature type="transmembrane region" description="Helical" evidence="11">
    <location>
        <begin position="389"/>
        <end position="410"/>
    </location>
</feature>
<dbReference type="InterPro" id="IPR006153">
    <property type="entry name" value="Cation/H_exchanger_TM"/>
</dbReference>
<accession>A0A2K8N3H4</accession>
<comment type="similarity">
    <text evidence="2">Belongs to the monovalent cation:proton antiporter 2 (CPA2) transporter (TC 2.A.37) family.</text>
</comment>
<dbReference type="Gene3D" id="1.20.1530.20">
    <property type="match status" value="1"/>
</dbReference>
<dbReference type="Proteomes" id="UP000231932">
    <property type="component" value="Chromosome"/>
</dbReference>
<dbReference type="KEGG" id="kyr:CVV65_02915"/>
<evidence type="ECO:0000256" key="9">
    <source>
        <dbReference type="ARBA" id="ARBA00023136"/>
    </source>
</evidence>
<keyword evidence="7" id="KW-0915">Sodium</keyword>
<organism evidence="13 14">
    <name type="scientific">Kyrpidia spormannii</name>
    <dbReference type="NCBI Taxonomy" id="2055160"/>
    <lineage>
        <taxon>Bacteria</taxon>
        <taxon>Bacillati</taxon>
        <taxon>Bacillota</taxon>
        <taxon>Bacilli</taxon>
        <taxon>Bacillales</taxon>
        <taxon>Alicyclobacillaceae</taxon>
        <taxon>Kyrpidia</taxon>
    </lineage>
</organism>
<keyword evidence="6 11" id="KW-1133">Transmembrane helix</keyword>
<dbReference type="GO" id="GO:0015297">
    <property type="term" value="F:antiporter activity"/>
    <property type="evidence" value="ECO:0007669"/>
    <property type="project" value="UniProtKB-KW"/>
</dbReference>
<sequence>MGLTGIEMTRFLLSLLTLLVAANVLGYLAERFTVPRVIGEVAGGLVLGPTVFGHFAPDTFQWLYQGFPAQGKLLGLVYQLGLIFLMFNSGLKFQPKFNRGDTSIGLAILAGSTLIPFAGGWVFTGFMNPADLLGPAQSLLAFKIVVAISIAVTSIPVISKILFDLGVMHTRFAKLVVAVAGIHDTLLWVGLALAAGLAGAESHQGIATVLRSTGATFGLIAVCLLVLPRVLRLINGNRFNILVRASFLGYILAILLMLALLAGYLGVDVMFGALLAGIAVKLAFPEHLFDRVENSIREISFSFFIPLYFAMVGLQLDLARQFPLGFFLLYLLFATAVQGTVVYLTCRLLHLDRLTSMNLAAAMNARGGPGIVLSTVAFSLGLISEPFFAVLVMLALVTSWMAGSWLRFVVKTGRPLMPGDEKVAAVKPQEEVTLDAVPSVK</sequence>
<evidence type="ECO:0000256" key="5">
    <source>
        <dbReference type="ARBA" id="ARBA00022692"/>
    </source>
</evidence>
<gene>
    <name evidence="13" type="ORF">CVV65_02915</name>
</gene>
<evidence type="ECO:0000256" key="11">
    <source>
        <dbReference type="SAM" id="Phobius"/>
    </source>
</evidence>
<feature type="transmembrane region" description="Helical" evidence="11">
    <location>
        <begin position="73"/>
        <end position="91"/>
    </location>
</feature>
<keyword evidence="8" id="KW-0406">Ion transport</keyword>
<evidence type="ECO:0000256" key="4">
    <source>
        <dbReference type="ARBA" id="ARBA00022449"/>
    </source>
</evidence>
<keyword evidence="14" id="KW-1185">Reference proteome</keyword>
<feature type="transmembrane region" description="Helical" evidence="11">
    <location>
        <begin position="239"/>
        <end position="258"/>
    </location>
</feature>
<dbReference type="GO" id="GO:0016020">
    <property type="term" value="C:membrane"/>
    <property type="evidence" value="ECO:0007669"/>
    <property type="project" value="UniProtKB-SubCell"/>
</dbReference>
<evidence type="ECO:0000256" key="8">
    <source>
        <dbReference type="ARBA" id="ARBA00023065"/>
    </source>
</evidence>
<keyword evidence="9 11" id="KW-0472">Membrane</keyword>
<keyword evidence="3" id="KW-0813">Transport</keyword>
<evidence type="ECO:0000256" key="2">
    <source>
        <dbReference type="ARBA" id="ARBA00005551"/>
    </source>
</evidence>
<feature type="transmembrane region" description="Helical" evidence="11">
    <location>
        <begin position="365"/>
        <end position="383"/>
    </location>
</feature>
<comment type="subcellular location">
    <subcellularLocation>
        <location evidence="1">Membrane</location>
        <topology evidence="1">Multi-pass membrane protein</topology>
    </subcellularLocation>
</comment>
<reference evidence="14" key="1">
    <citation type="submission" date="2017-11" db="EMBL/GenBank/DDBJ databases">
        <title>Complete Genome Sequence of Kyrpidia sp. Strain EA-1, a thermophilic, hydrogen-oxidizing Bacterium, isolated from the Azores.</title>
        <authorList>
            <person name="Reiner J.E."/>
            <person name="Lapp C.J."/>
            <person name="Bunk B."/>
            <person name="Gescher J."/>
        </authorList>
    </citation>
    <scope>NUCLEOTIDE SEQUENCE [LARGE SCALE GENOMIC DNA]</scope>
    <source>
        <strain evidence="14">EA-1</strain>
    </source>
</reference>
<feature type="transmembrane region" description="Helical" evidence="11">
    <location>
        <begin position="175"/>
        <end position="200"/>
    </location>
</feature>
<evidence type="ECO:0000256" key="6">
    <source>
        <dbReference type="ARBA" id="ARBA00022989"/>
    </source>
</evidence>
<feature type="transmembrane region" description="Helical" evidence="11">
    <location>
        <begin position="264"/>
        <end position="284"/>
    </location>
</feature>
<dbReference type="InterPro" id="IPR038770">
    <property type="entry name" value="Na+/solute_symporter_sf"/>
</dbReference>
<dbReference type="PANTHER" id="PTHR43562">
    <property type="entry name" value="NAPA-TYPE SODIUM/HYDROGEN ANTIPORTER"/>
    <property type="match status" value="1"/>
</dbReference>
<dbReference type="GO" id="GO:1902600">
    <property type="term" value="P:proton transmembrane transport"/>
    <property type="evidence" value="ECO:0007669"/>
    <property type="project" value="InterPro"/>
</dbReference>
<dbReference type="Pfam" id="PF00999">
    <property type="entry name" value="Na_H_Exchanger"/>
    <property type="match status" value="1"/>
</dbReference>
<evidence type="ECO:0000313" key="14">
    <source>
        <dbReference type="Proteomes" id="UP000231932"/>
    </source>
</evidence>
<keyword evidence="5 11" id="KW-0812">Transmembrane</keyword>
<dbReference type="AlphaFoldDB" id="A0A2K8N3H4"/>
<keyword evidence="10" id="KW-0739">Sodium transport</keyword>
<dbReference type="RefSeq" id="WP_100666866.1">
    <property type="nucleotide sequence ID" value="NZ_CP024955.1"/>
</dbReference>
<feature type="transmembrane region" description="Helical" evidence="11">
    <location>
        <begin position="139"/>
        <end position="163"/>
    </location>
</feature>
<protein>
    <submittedName>
        <fullName evidence="13">Sodium:proton exchanger</fullName>
    </submittedName>
</protein>
<dbReference type="EMBL" id="CP024955">
    <property type="protein sequence ID" value="ATY84033.1"/>
    <property type="molecule type" value="Genomic_DNA"/>
</dbReference>
<feature type="transmembrane region" description="Helical" evidence="11">
    <location>
        <begin position="296"/>
        <end position="316"/>
    </location>
</feature>